<dbReference type="Proteomes" id="UP001177021">
    <property type="component" value="Unassembled WGS sequence"/>
</dbReference>
<proteinExistence type="predicted"/>
<evidence type="ECO:0000313" key="1">
    <source>
        <dbReference type="EMBL" id="CAJ2646757.1"/>
    </source>
</evidence>
<dbReference type="EMBL" id="CASHSV030000109">
    <property type="protein sequence ID" value="CAJ2646757.1"/>
    <property type="molecule type" value="Genomic_DNA"/>
</dbReference>
<keyword evidence="2" id="KW-1185">Reference proteome</keyword>
<protein>
    <submittedName>
        <fullName evidence="1">Uncharacterized protein</fullName>
    </submittedName>
</protein>
<sequence>MDSSLTTLLLFNNTIQPELMRSVHVYRGECDGEEREVEREFVFSKNGSYVEMQATPILSLLKSFVSKEIFEGYTNGVWLCIFAFHAYNTPPFSHIPTLLLVTRNPKLQAIPNLLNDLHMIYKLVPKEEPKDTPESSTAEESKGNNNNFQPPKKLFPVLNQDLNCLPYEDDESELLDDKSGLLDNKSELLGDETDFESSSGSVGKKKRAASDIVAKITLPDLVKYFDMPIVEASKSLNVGLTVLKKKCREFGIPRWPHRKIKSLDSLIHDLQEEAKHQDMEDKAAAMAVLRRQKMLECEKENIEKMPFMDIRSETKRFRQEVFKRRHRSRVMEKQNSTVASN</sequence>
<comment type="caution">
    <text evidence="1">The sequence shown here is derived from an EMBL/GenBank/DDBJ whole genome shotgun (WGS) entry which is preliminary data.</text>
</comment>
<name>A0ACB0JSM1_TRIPR</name>
<accession>A0ACB0JSM1</accession>
<evidence type="ECO:0000313" key="2">
    <source>
        <dbReference type="Proteomes" id="UP001177021"/>
    </source>
</evidence>
<reference evidence="1" key="1">
    <citation type="submission" date="2023-10" db="EMBL/GenBank/DDBJ databases">
        <authorList>
            <person name="Rodriguez Cubillos JULIANA M."/>
            <person name="De Vega J."/>
        </authorList>
    </citation>
    <scope>NUCLEOTIDE SEQUENCE</scope>
</reference>
<organism evidence="1 2">
    <name type="scientific">Trifolium pratense</name>
    <name type="common">Red clover</name>
    <dbReference type="NCBI Taxonomy" id="57577"/>
    <lineage>
        <taxon>Eukaryota</taxon>
        <taxon>Viridiplantae</taxon>
        <taxon>Streptophyta</taxon>
        <taxon>Embryophyta</taxon>
        <taxon>Tracheophyta</taxon>
        <taxon>Spermatophyta</taxon>
        <taxon>Magnoliopsida</taxon>
        <taxon>eudicotyledons</taxon>
        <taxon>Gunneridae</taxon>
        <taxon>Pentapetalae</taxon>
        <taxon>rosids</taxon>
        <taxon>fabids</taxon>
        <taxon>Fabales</taxon>
        <taxon>Fabaceae</taxon>
        <taxon>Papilionoideae</taxon>
        <taxon>50 kb inversion clade</taxon>
        <taxon>NPAAA clade</taxon>
        <taxon>Hologalegina</taxon>
        <taxon>IRL clade</taxon>
        <taxon>Trifolieae</taxon>
        <taxon>Trifolium</taxon>
    </lineage>
</organism>
<gene>
    <name evidence="1" type="ORF">MILVUS5_LOCUS15412</name>
</gene>